<feature type="transmembrane region" description="Helical" evidence="6">
    <location>
        <begin position="106"/>
        <end position="130"/>
    </location>
</feature>
<dbReference type="OrthoDB" id="3257095at2759"/>
<keyword evidence="4 6" id="KW-1133">Transmembrane helix</keyword>
<feature type="transmembrane region" description="Helical" evidence="6">
    <location>
        <begin position="304"/>
        <end position="328"/>
    </location>
</feature>
<keyword evidence="3 6" id="KW-0812">Transmembrane</keyword>
<evidence type="ECO:0000256" key="2">
    <source>
        <dbReference type="ARBA" id="ARBA00022448"/>
    </source>
</evidence>
<dbReference type="AlphaFoldDB" id="A0A6A6S5X8"/>
<feature type="transmembrane region" description="Helical" evidence="6">
    <location>
        <begin position="61"/>
        <end position="85"/>
    </location>
</feature>
<feature type="transmembrane region" description="Helical" evidence="6">
    <location>
        <begin position="263"/>
        <end position="284"/>
    </location>
</feature>
<dbReference type="GO" id="GO:0016020">
    <property type="term" value="C:membrane"/>
    <property type="evidence" value="ECO:0007669"/>
    <property type="project" value="UniProtKB-SubCell"/>
</dbReference>
<dbReference type="Pfam" id="PF13520">
    <property type="entry name" value="AA_permease_2"/>
    <property type="match status" value="1"/>
</dbReference>
<evidence type="ECO:0000256" key="3">
    <source>
        <dbReference type="ARBA" id="ARBA00022692"/>
    </source>
</evidence>
<dbReference type="Proteomes" id="UP000799753">
    <property type="component" value="Unassembled WGS sequence"/>
</dbReference>
<dbReference type="PIRSF" id="PIRSF006060">
    <property type="entry name" value="AA_transporter"/>
    <property type="match status" value="1"/>
</dbReference>
<feature type="transmembrane region" description="Helical" evidence="6">
    <location>
        <begin position="389"/>
        <end position="408"/>
    </location>
</feature>
<keyword evidence="8" id="KW-1185">Reference proteome</keyword>
<dbReference type="PANTHER" id="PTHR45649:SF4">
    <property type="entry name" value="TRANSPORTER, PUTATIVE (EUROFUNG)-RELATED"/>
    <property type="match status" value="1"/>
</dbReference>
<feature type="transmembrane region" description="Helical" evidence="6">
    <location>
        <begin position="179"/>
        <end position="200"/>
    </location>
</feature>
<feature type="transmembrane region" description="Helical" evidence="6">
    <location>
        <begin position="361"/>
        <end position="383"/>
    </location>
</feature>
<organism evidence="7 8">
    <name type="scientific">Massarina eburnea CBS 473.64</name>
    <dbReference type="NCBI Taxonomy" id="1395130"/>
    <lineage>
        <taxon>Eukaryota</taxon>
        <taxon>Fungi</taxon>
        <taxon>Dikarya</taxon>
        <taxon>Ascomycota</taxon>
        <taxon>Pezizomycotina</taxon>
        <taxon>Dothideomycetes</taxon>
        <taxon>Pleosporomycetidae</taxon>
        <taxon>Pleosporales</taxon>
        <taxon>Massarineae</taxon>
        <taxon>Massarinaceae</taxon>
        <taxon>Massarina</taxon>
    </lineage>
</organism>
<evidence type="ECO:0000256" key="5">
    <source>
        <dbReference type="ARBA" id="ARBA00023136"/>
    </source>
</evidence>
<accession>A0A6A6S5X8</accession>
<evidence type="ECO:0000256" key="6">
    <source>
        <dbReference type="SAM" id="Phobius"/>
    </source>
</evidence>
<feature type="transmembrane region" description="Helical" evidence="6">
    <location>
        <begin position="459"/>
        <end position="478"/>
    </location>
</feature>
<feature type="transmembrane region" description="Helical" evidence="6">
    <location>
        <begin position="150"/>
        <end position="167"/>
    </location>
</feature>
<dbReference type="Gene3D" id="1.20.1740.10">
    <property type="entry name" value="Amino acid/polyamine transporter I"/>
    <property type="match status" value="1"/>
</dbReference>
<feature type="transmembrane region" description="Helical" evidence="6">
    <location>
        <begin position="31"/>
        <end position="49"/>
    </location>
</feature>
<dbReference type="InterPro" id="IPR002293">
    <property type="entry name" value="AA/rel_permease1"/>
</dbReference>
<dbReference type="EMBL" id="MU006781">
    <property type="protein sequence ID" value="KAF2642471.1"/>
    <property type="molecule type" value="Genomic_DNA"/>
</dbReference>
<feature type="transmembrane region" description="Helical" evidence="6">
    <location>
        <begin position="220"/>
        <end position="242"/>
    </location>
</feature>
<gene>
    <name evidence="7" type="ORF">P280DRAFT_395654</name>
</gene>
<protein>
    <submittedName>
        <fullName evidence="7">Amino acid transporter</fullName>
    </submittedName>
</protein>
<evidence type="ECO:0000313" key="8">
    <source>
        <dbReference type="Proteomes" id="UP000799753"/>
    </source>
</evidence>
<evidence type="ECO:0000313" key="7">
    <source>
        <dbReference type="EMBL" id="KAF2642471.1"/>
    </source>
</evidence>
<evidence type="ECO:0000256" key="4">
    <source>
        <dbReference type="ARBA" id="ARBA00022989"/>
    </source>
</evidence>
<feature type="transmembrane region" description="Helical" evidence="6">
    <location>
        <begin position="428"/>
        <end position="447"/>
    </location>
</feature>
<evidence type="ECO:0000256" key="1">
    <source>
        <dbReference type="ARBA" id="ARBA00004141"/>
    </source>
</evidence>
<proteinExistence type="predicted"/>
<dbReference type="GO" id="GO:0022857">
    <property type="term" value="F:transmembrane transporter activity"/>
    <property type="evidence" value="ECO:0007669"/>
    <property type="project" value="InterPro"/>
</dbReference>
<keyword evidence="5 6" id="KW-0472">Membrane</keyword>
<comment type="subcellular location">
    <subcellularLocation>
        <location evidence="1">Membrane</location>
        <topology evidence="1">Multi-pass membrane protein</topology>
    </subcellularLocation>
</comment>
<dbReference type="PANTHER" id="PTHR45649">
    <property type="entry name" value="AMINO-ACID PERMEASE BAT1"/>
    <property type="match status" value="1"/>
</dbReference>
<name>A0A6A6S5X8_9PLEO</name>
<sequence length="494" mass="54944">MAATNISQDLRDMQRLGKIQQYRRVYRKWETLGFMFLSMATWEYVLASFTGFGNGGSGGLFGMYIVTGILYVPVLLSLAEMTSMAPTAGSMHTWVSQHGPERHQKVLSYLCGWISCLGSIAKVSSSALVLSNLVQAMIDALRIDFEVKSWQSTLLALAFLLLSSLVNNWGSRLLHHLQVIAFGLHFTMLIILAMSVGFFASERESSDVLRNPISYNGWNIGVACLISQVSIVYCNLGSESVAHMSEEIKDASKRVPRSMIESYLVNVAGGLVSLTGLLLFIGPIEEVLQSKLVITVFLSRIQSSFAVFAIALVLAILIFLSNITAVATASRQVWAFSRDMGLPYSDWIRIIDITKGLPVHALYVTTIMAGIFCAFRIGGAYAFENTISLYVLSILSTYMMAIGCLIYARCSPSKTLPHRRFTLGRYGFVINIFAFFYCFSLMLFACLPTKLPITARNSNWAPLVWVTIIIYSAVAFKFHVSTRLYTIFTERFHA</sequence>
<keyword evidence="2" id="KW-0813">Transport</keyword>
<reference evidence="7" key="1">
    <citation type="journal article" date="2020" name="Stud. Mycol.">
        <title>101 Dothideomycetes genomes: a test case for predicting lifestyles and emergence of pathogens.</title>
        <authorList>
            <person name="Haridas S."/>
            <person name="Albert R."/>
            <person name="Binder M."/>
            <person name="Bloem J."/>
            <person name="Labutti K."/>
            <person name="Salamov A."/>
            <person name="Andreopoulos B."/>
            <person name="Baker S."/>
            <person name="Barry K."/>
            <person name="Bills G."/>
            <person name="Bluhm B."/>
            <person name="Cannon C."/>
            <person name="Castanera R."/>
            <person name="Culley D."/>
            <person name="Daum C."/>
            <person name="Ezra D."/>
            <person name="Gonzalez J."/>
            <person name="Henrissat B."/>
            <person name="Kuo A."/>
            <person name="Liang C."/>
            <person name="Lipzen A."/>
            <person name="Lutzoni F."/>
            <person name="Magnuson J."/>
            <person name="Mondo S."/>
            <person name="Nolan M."/>
            <person name="Ohm R."/>
            <person name="Pangilinan J."/>
            <person name="Park H.-J."/>
            <person name="Ramirez L."/>
            <person name="Alfaro M."/>
            <person name="Sun H."/>
            <person name="Tritt A."/>
            <person name="Yoshinaga Y."/>
            <person name="Zwiers L.-H."/>
            <person name="Turgeon B."/>
            <person name="Goodwin S."/>
            <person name="Spatafora J."/>
            <person name="Crous P."/>
            <person name="Grigoriev I."/>
        </authorList>
    </citation>
    <scope>NUCLEOTIDE SEQUENCE</scope>
    <source>
        <strain evidence="7">CBS 473.64</strain>
    </source>
</reference>